<keyword evidence="1" id="KW-0732">Signal</keyword>
<keyword evidence="3" id="KW-1185">Reference proteome</keyword>
<reference evidence="2 3" key="1">
    <citation type="submission" date="2024-03" db="EMBL/GenBank/DDBJ databases">
        <title>Novel species of the genus Variovorax.</title>
        <authorList>
            <person name="Liu Q."/>
            <person name="Xin Y.-H."/>
        </authorList>
    </citation>
    <scope>NUCLEOTIDE SEQUENCE [LARGE SCALE GENOMIC DNA]</scope>
    <source>
        <strain evidence="2 3">KACC 18901</strain>
    </source>
</reference>
<evidence type="ECO:0000313" key="3">
    <source>
        <dbReference type="Proteomes" id="UP001367030"/>
    </source>
</evidence>
<feature type="chain" id="PRO_5047260520" description="Ysc84 actin-binding domain-containing protein" evidence="1">
    <location>
        <begin position="21"/>
        <end position="202"/>
    </location>
</feature>
<feature type="signal peptide" evidence="1">
    <location>
        <begin position="1"/>
        <end position="20"/>
    </location>
</feature>
<dbReference type="EMBL" id="JBBKZS010000029">
    <property type="protein sequence ID" value="MEJ8859474.1"/>
    <property type="molecule type" value="Genomic_DNA"/>
</dbReference>
<protein>
    <recommendedName>
        <fullName evidence="4">Ysc84 actin-binding domain-containing protein</fullName>
    </recommendedName>
</protein>
<dbReference type="Proteomes" id="UP001367030">
    <property type="component" value="Unassembled WGS sequence"/>
</dbReference>
<gene>
    <name evidence="2" type="ORF">WKW79_33260</name>
</gene>
<comment type="caution">
    <text evidence="2">The sequence shown here is derived from an EMBL/GenBank/DDBJ whole genome shotgun (WGS) entry which is preliminary data.</text>
</comment>
<dbReference type="PROSITE" id="PS51257">
    <property type="entry name" value="PROKAR_LIPOPROTEIN"/>
    <property type="match status" value="1"/>
</dbReference>
<name>A0ABU8XKE1_9BURK</name>
<evidence type="ECO:0000313" key="2">
    <source>
        <dbReference type="EMBL" id="MEJ8859474.1"/>
    </source>
</evidence>
<evidence type="ECO:0008006" key="4">
    <source>
        <dbReference type="Google" id="ProtNLM"/>
    </source>
</evidence>
<organism evidence="2 3">
    <name type="scientific">Variovorax robiniae</name>
    <dbReference type="NCBI Taxonomy" id="1836199"/>
    <lineage>
        <taxon>Bacteria</taxon>
        <taxon>Pseudomonadati</taxon>
        <taxon>Pseudomonadota</taxon>
        <taxon>Betaproteobacteria</taxon>
        <taxon>Burkholderiales</taxon>
        <taxon>Comamonadaceae</taxon>
        <taxon>Variovorax</taxon>
    </lineage>
</organism>
<proteinExistence type="predicted"/>
<accession>A0ABU8XKE1</accession>
<dbReference type="RefSeq" id="WP_340339513.1">
    <property type="nucleotide sequence ID" value="NZ_JBBKZS010000029.1"/>
</dbReference>
<evidence type="ECO:0000256" key="1">
    <source>
        <dbReference type="SAM" id="SignalP"/>
    </source>
</evidence>
<sequence length="202" mass="21457">MKRLATLALPLLLAACSSMTGPGGSTSSGAMPTLTPEQVVEKRASILAMRDKTLEQLFAQKPEARDELNKAVGYAVFDASQMNIVMLVTSTGSGVMVDNATKKPTYMVAARAGTGPGLGYKDFRQVLIFKNREVFDQFLKVGADVTASADATVKLRPGGTSVGMAESFNPFISTYSFTDSGLLLQANWGGGGYLPYTQLNQP</sequence>